<dbReference type="RefSeq" id="XP_013776832.1">
    <property type="nucleotide sequence ID" value="XM_013921378.2"/>
</dbReference>
<protein>
    <submittedName>
        <fullName evidence="9">Thioredoxin-related transmembrane protein 2 homolog</fullName>
    </submittedName>
</protein>
<dbReference type="InterPro" id="IPR013766">
    <property type="entry name" value="Thioredoxin_domain"/>
</dbReference>
<organism evidence="8 9">
    <name type="scientific">Limulus polyphemus</name>
    <name type="common">Atlantic horseshoe crab</name>
    <dbReference type="NCBI Taxonomy" id="6850"/>
    <lineage>
        <taxon>Eukaryota</taxon>
        <taxon>Metazoa</taxon>
        <taxon>Ecdysozoa</taxon>
        <taxon>Arthropoda</taxon>
        <taxon>Chelicerata</taxon>
        <taxon>Merostomata</taxon>
        <taxon>Xiphosura</taxon>
        <taxon>Limulidae</taxon>
        <taxon>Limulus</taxon>
    </lineage>
</organism>
<dbReference type="PANTHER" id="PTHR15853">
    <property type="entry name" value="THIOREDOXIN-RELATED"/>
    <property type="match status" value="1"/>
</dbReference>
<dbReference type="InterPro" id="IPR039101">
    <property type="entry name" value="TMX2"/>
</dbReference>
<evidence type="ECO:0000313" key="9">
    <source>
        <dbReference type="RefSeq" id="XP_013776832.1"/>
    </source>
</evidence>
<keyword evidence="5 6" id="KW-0472">Membrane</keyword>
<keyword evidence="3" id="KW-0732">Signal</keyword>
<reference evidence="9" key="1">
    <citation type="submission" date="2025-08" db="UniProtKB">
        <authorList>
            <consortium name="RefSeq"/>
        </authorList>
    </citation>
    <scope>IDENTIFICATION</scope>
    <source>
        <tissue evidence="9">Muscle</tissue>
    </source>
</reference>
<dbReference type="InterPro" id="IPR036249">
    <property type="entry name" value="Thioredoxin-like_sf"/>
</dbReference>
<keyword evidence="2 6" id="KW-0812">Transmembrane</keyword>
<evidence type="ECO:0000256" key="6">
    <source>
        <dbReference type="SAM" id="Phobius"/>
    </source>
</evidence>
<evidence type="ECO:0000256" key="1">
    <source>
        <dbReference type="ARBA" id="ARBA00004479"/>
    </source>
</evidence>
<evidence type="ECO:0000259" key="7">
    <source>
        <dbReference type="PROSITE" id="PS51352"/>
    </source>
</evidence>
<dbReference type="CDD" id="cd02962">
    <property type="entry name" value="TMX2"/>
    <property type="match status" value="1"/>
</dbReference>
<name>A0ABM1B8A1_LIMPO</name>
<gene>
    <name evidence="9" type="primary">LOC106461545</name>
</gene>
<evidence type="ECO:0000313" key="8">
    <source>
        <dbReference type="Proteomes" id="UP000694941"/>
    </source>
</evidence>
<evidence type="ECO:0000256" key="5">
    <source>
        <dbReference type="ARBA" id="ARBA00023136"/>
    </source>
</evidence>
<evidence type="ECO:0000256" key="4">
    <source>
        <dbReference type="ARBA" id="ARBA00022989"/>
    </source>
</evidence>
<feature type="transmembrane region" description="Helical" evidence="6">
    <location>
        <begin position="21"/>
        <end position="37"/>
    </location>
</feature>
<evidence type="ECO:0000256" key="3">
    <source>
        <dbReference type="ARBA" id="ARBA00022729"/>
    </source>
</evidence>
<dbReference type="InterPro" id="IPR037463">
    <property type="entry name" value="TMX2_thioredoxin_dom"/>
</dbReference>
<sequence length="280" mass="32702">MRKRMGIVSVRDFKKVAHPHYIINIFLASVFLITRWLKPVCTLLYPSSGCELDYRESEILTFLVVVIMFRTRKHGATSLVPYVSAVCTYTKLANIILFFYHDPRLGILYMVLCLVQLVMLPEPLHQGEDNVIYFSKNDLEEELERDKRIVWLVTFYAPWNPSSVNFAPTFADLSVKYTLENFKFGKIDVGRYPDVAEKFRISMSSFTKQLPTVILFKNGKEVNRRPVFDSYGKPIKFFFNEENILSVFDLNNVYEECKSNPLKKVRKKDLNLKPDHDKAE</sequence>
<dbReference type="PROSITE" id="PS51352">
    <property type="entry name" value="THIOREDOXIN_2"/>
    <property type="match status" value="1"/>
</dbReference>
<comment type="subcellular location">
    <subcellularLocation>
        <location evidence="1">Membrane</location>
        <topology evidence="1">Single-pass type I membrane protein</topology>
    </subcellularLocation>
</comment>
<proteinExistence type="predicted"/>
<dbReference type="Proteomes" id="UP000694941">
    <property type="component" value="Unplaced"/>
</dbReference>
<evidence type="ECO:0000256" key="2">
    <source>
        <dbReference type="ARBA" id="ARBA00022692"/>
    </source>
</evidence>
<feature type="domain" description="Thioredoxin" evidence="7">
    <location>
        <begin position="125"/>
        <end position="259"/>
    </location>
</feature>
<feature type="transmembrane region" description="Helical" evidence="6">
    <location>
        <begin position="79"/>
        <end position="100"/>
    </location>
</feature>
<dbReference type="Gene3D" id="3.40.30.10">
    <property type="entry name" value="Glutaredoxin"/>
    <property type="match status" value="1"/>
</dbReference>
<keyword evidence="4 6" id="KW-1133">Transmembrane helix</keyword>
<dbReference type="SUPFAM" id="SSF52833">
    <property type="entry name" value="Thioredoxin-like"/>
    <property type="match status" value="1"/>
</dbReference>
<dbReference type="PANTHER" id="PTHR15853:SF0">
    <property type="entry name" value="THIOREDOXIN-RELATED TRANSMEMBRANE PROTEIN 2"/>
    <property type="match status" value="1"/>
</dbReference>
<dbReference type="Pfam" id="PF00085">
    <property type="entry name" value="Thioredoxin"/>
    <property type="match status" value="1"/>
</dbReference>
<accession>A0ABM1B8A1</accession>
<dbReference type="GeneID" id="106461545"/>
<keyword evidence="8" id="KW-1185">Reference proteome</keyword>